<accession>A0A7I7MFK4</accession>
<evidence type="ECO:0000313" key="1">
    <source>
        <dbReference type="EMBL" id="BBX70945.1"/>
    </source>
</evidence>
<name>A0A7I7MFK4_9MYCO</name>
<keyword evidence="2" id="KW-1185">Reference proteome</keyword>
<protein>
    <submittedName>
        <fullName evidence="1">Uncharacterized protein</fullName>
    </submittedName>
</protein>
<evidence type="ECO:0000313" key="2">
    <source>
        <dbReference type="Proteomes" id="UP000466514"/>
    </source>
</evidence>
<dbReference type="AlphaFoldDB" id="A0A7I7MFK4"/>
<gene>
    <name evidence="1" type="ORF">MPSYJ_44060</name>
</gene>
<organism evidence="1 2">
    <name type="scientific">Mycolicibacterium psychrotolerans</name>
    <dbReference type="NCBI Taxonomy" id="216929"/>
    <lineage>
        <taxon>Bacteria</taxon>
        <taxon>Bacillati</taxon>
        <taxon>Actinomycetota</taxon>
        <taxon>Actinomycetes</taxon>
        <taxon>Mycobacteriales</taxon>
        <taxon>Mycobacteriaceae</taxon>
        <taxon>Mycolicibacterium</taxon>
    </lineage>
</organism>
<sequence>MAAGLAAALVGAADVADEVASATVDVLVDSVELEEVSLEQAATPNIATAARPAAAIDFR</sequence>
<dbReference type="KEGG" id="mpsc:MPSYJ_44060"/>
<dbReference type="Proteomes" id="UP000466514">
    <property type="component" value="Chromosome"/>
</dbReference>
<reference evidence="1 2" key="1">
    <citation type="journal article" date="2019" name="Emerg. Microbes Infect.">
        <title>Comprehensive subspecies identification of 175 nontuberculous mycobacteria species based on 7547 genomic profiles.</title>
        <authorList>
            <person name="Matsumoto Y."/>
            <person name="Kinjo T."/>
            <person name="Motooka D."/>
            <person name="Nabeya D."/>
            <person name="Jung N."/>
            <person name="Uechi K."/>
            <person name="Horii T."/>
            <person name="Iida T."/>
            <person name="Fujita J."/>
            <person name="Nakamura S."/>
        </authorList>
    </citation>
    <scope>NUCLEOTIDE SEQUENCE [LARGE SCALE GENOMIC DNA]</scope>
    <source>
        <strain evidence="1 2">JCM 13323</strain>
    </source>
</reference>
<proteinExistence type="predicted"/>
<dbReference type="EMBL" id="AP022574">
    <property type="protein sequence ID" value="BBX70945.1"/>
    <property type="molecule type" value="Genomic_DNA"/>
</dbReference>